<evidence type="ECO:0000256" key="1">
    <source>
        <dbReference type="SAM" id="MobiDB-lite"/>
    </source>
</evidence>
<dbReference type="InterPro" id="IPR012337">
    <property type="entry name" value="RNaseH-like_sf"/>
</dbReference>
<dbReference type="PROSITE" id="PS50994">
    <property type="entry name" value="INTEGRASE"/>
    <property type="match status" value="1"/>
</dbReference>
<keyword evidence="4" id="KW-1185">Reference proteome</keyword>
<evidence type="ECO:0000259" key="2">
    <source>
        <dbReference type="PROSITE" id="PS50994"/>
    </source>
</evidence>
<feature type="compositionally biased region" description="Polar residues" evidence="1">
    <location>
        <begin position="188"/>
        <end position="197"/>
    </location>
</feature>
<dbReference type="GO" id="GO:0003676">
    <property type="term" value="F:nucleic acid binding"/>
    <property type="evidence" value="ECO:0007669"/>
    <property type="project" value="InterPro"/>
</dbReference>
<dbReference type="Gene3D" id="3.30.420.10">
    <property type="entry name" value="Ribonuclease H-like superfamily/Ribonuclease H"/>
    <property type="match status" value="1"/>
</dbReference>
<dbReference type="AlphaFoldDB" id="A0AAW1K2Q7"/>
<evidence type="ECO:0000313" key="4">
    <source>
        <dbReference type="Proteomes" id="UP001458880"/>
    </source>
</evidence>
<dbReference type="Proteomes" id="UP001458880">
    <property type="component" value="Unassembled WGS sequence"/>
</dbReference>
<reference evidence="3 4" key="1">
    <citation type="journal article" date="2024" name="BMC Genomics">
        <title>De novo assembly and annotation of Popillia japonica's genome with initial clues to its potential as an invasive pest.</title>
        <authorList>
            <person name="Cucini C."/>
            <person name="Boschi S."/>
            <person name="Funari R."/>
            <person name="Cardaioli E."/>
            <person name="Iannotti N."/>
            <person name="Marturano G."/>
            <person name="Paoli F."/>
            <person name="Bruttini M."/>
            <person name="Carapelli A."/>
            <person name="Frati F."/>
            <person name="Nardi F."/>
        </authorList>
    </citation>
    <scope>NUCLEOTIDE SEQUENCE [LARGE SCALE GENOMIC DNA]</scope>
    <source>
        <strain evidence="3">DMR45628</strain>
    </source>
</reference>
<dbReference type="InterPro" id="IPR001584">
    <property type="entry name" value="Integrase_cat-core"/>
</dbReference>
<protein>
    <recommendedName>
        <fullName evidence="2">Integrase catalytic domain-containing protein</fullName>
    </recommendedName>
</protein>
<dbReference type="GO" id="GO:0015074">
    <property type="term" value="P:DNA integration"/>
    <property type="evidence" value="ECO:0007669"/>
    <property type="project" value="InterPro"/>
</dbReference>
<feature type="compositionally biased region" description="Acidic residues" evidence="1">
    <location>
        <begin position="178"/>
        <end position="187"/>
    </location>
</feature>
<gene>
    <name evidence="3" type="ORF">QE152_g25064</name>
</gene>
<sequence>MGITVIFNATATPHASGQVERYNRTILNSLEATVSQEEMWDLDVSKIQWGLNSTVNAATGKSPYQLFFGYEPRDMADAFLLAKVGTYGKAGELGEIRLAAAERIARGQSQNKMRRNTTNNDGKSKKLLPKYEGPFQVAKVLCNDRYEIADLPGSKRSTRKYVGVSAADHMKPFVAFSESDDESDDNTGENGSPATAP</sequence>
<accession>A0AAW1K2Q7</accession>
<comment type="caution">
    <text evidence="3">The sequence shown here is derived from an EMBL/GenBank/DDBJ whole genome shotgun (WGS) entry which is preliminary data.</text>
</comment>
<evidence type="ECO:0000313" key="3">
    <source>
        <dbReference type="EMBL" id="KAK9712095.1"/>
    </source>
</evidence>
<dbReference type="SUPFAM" id="SSF53098">
    <property type="entry name" value="Ribonuclease H-like"/>
    <property type="match status" value="1"/>
</dbReference>
<dbReference type="EMBL" id="JASPKY010000268">
    <property type="protein sequence ID" value="KAK9712095.1"/>
    <property type="molecule type" value="Genomic_DNA"/>
</dbReference>
<feature type="domain" description="Integrase catalytic" evidence="2">
    <location>
        <begin position="1"/>
        <end position="71"/>
    </location>
</feature>
<dbReference type="InterPro" id="IPR036397">
    <property type="entry name" value="RNaseH_sf"/>
</dbReference>
<organism evidence="3 4">
    <name type="scientific">Popillia japonica</name>
    <name type="common">Japanese beetle</name>
    <dbReference type="NCBI Taxonomy" id="7064"/>
    <lineage>
        <taxon>Eukaryota</taxon>
        <taxon>Metazoa</taxon>
        <taxon>Ecdysozoa</taxon>
        <taxon>Arthropoda</taxon>
        <taxon>Hexapoda</taxon>
        <taxon>Insecta</taxon>
        <taxon>Pterygota</taxon>
        <taxon>Neoptera</taxon>
        <taxon>Endopterygota</taxon>
        <taxon>Coleoptera</taxon>
        <taxon>Polyphaga</taxon>
        <taxon>Scarabaeiformia</taxon>
        <taxon>Scarabaeidae</taxon>
        <taxon>Rutelinae</taxon>
        <taxon>Popillia</taxon>
    </lineage>
</organism>
<name>A0AAW1K2Q7_POPJA</name>
<proteinExistence type="predicted"/>
<feature type="region of interest" description="Disordered" evidence="1">
    <location>
        <begin position="173"/>
        <end position="197"/>
    </location>
</feature>